<dbReference type="STRING" id="73044.GCA_000725795_05492"/>
<keyword evidence="7 8" id="KW-0472">Membrane</keyword>
<dbReference type="Proteomes" id="UP000292547">
    <property type="component" value="Chromosome"/>
</dbReference>
<dbReference type="Pfam" id="PF18967">
    <property type="entry name" value="PycTM"/>
    <property type="match status" value="1"/>
</dbReference>
<dbReference type="AlphaFoldDB" id="A0A4P6TZF3"/>
<proteinExistence type="predicted"/>
<evidence type="ECO:0000313" key="11">
    <source>
        <dbReference type="Proteomes" id="UP000292547"/>
    </source>
</evidence>
<evidence type="ECO:0000256" key="2">
    <source>
        <dbReference type="ARBA" id="ARBA00022475"/>
    </source>
</evidence>
<feature type="transmembrane region" description="Helical" evidence="8">
    <location>
        <begin position="140"/>
        <end position="164"/>
    </location>
</feature>
<name>A0A4P6TZF3_STRSO</name>
<sequence>MNHQAQDGPQDAAVMLTSLQTTHQLADGKAGVLAGVQAALVVSFGPWVRTARSAWAQHAASGVLLDTLVVLFAVAFVTGVGCLALVLRPRLWRPASFNRFSVRALSRTAPTPIAQPGPQSAELWEACRFMAAITVTKCRYAAGAIACTAAMAITAGLCVLLRAFTG</sequence>
<feature type="transmembrane region" description="Helical" evidence="8">
    <location>
        <begin position="68"/>
        <end position="87"/>
    </location>
</feature>
<feature type="transmembrane region" description="Helical" evidence="8">
    <location>
        <begin position="30"/>
        <end position="48"/>
    </location>
</feature>
<evidence type="ECO:0000313" key="10">
    <source>
        <dbReference type="EMBL" id="QBJ93135.1"/>
    </source>
</evidence>
<dbReference type="GeneID" id="300102073"/>
<evidence type="ECO:0000256" key="4">
    <source>
        <dbReference type="ARBA" id="ARBA00022741"/>
    </source>
</evidence>
<keyword evidence="11" id="KW-1185">Reference proteome</keyword>
<dbReference type="EMBL" id="CP032229">
    <property type="protein sequence ID" value="QBJ93135.1"/>
    <property type="molecule type" value="Genomic_DNA"/>
</dbReference>
<evidence type="ECO:0000256" key="1">
    <source>
        <dbReference type="ARBA" id="ARBA00004236"/>
    </source>
</evidence>
<gene>
    <name evidence="10" type="ORF">D0Z67_24505</name>
</gene>
<organism evidence="10 11">
    <name type="scientific">Streptomyces seoulensis</name>
    <dbReference type="NCBI Taxonomy" id="73044"/>
    <lineage>
        <taxon>Bacteria</taxon>
        <taxon>Bacillati</taxon>
        <taxon>Actinomycetota</taxon>
        <taxon>Actinomycetes</taxon>
        <taxon>Kitasatosporales</taxon>
        <taxon>Streptomycetaceae</taxon>
        <taxon>Streptomyces</taxon>
    </lineage>
</organism>
<keyword evidence="4" id="KW-0547">Nucleotide-binding</keyword>
<evidence type="ECO:0000256" key="6">
    <source>
        <dbReference type="ARBA" id="ARBA00023118"/>
    </source>
</evidence>
<evidence type="ECO:0000259" key="9">
    <source>
        <dbReference type="Pfam" id="PF18967"/>
    </source>
</evidence>
<protein>
    <recommendedName>
        <fullName evidence="9">Pycsar effector protein domain-containing protein</fullName>
    </recommendedName>
</protein>
<evidence type="ECO:0000256" key="7">
    <source>
        <dbReference type="ARBA" id="ARBA00023136"/>
    </source>
</evidence>
<keyword evidence="5 8" id="KW-1133">Transmembrane helix</keyword>
<dbReference type="InterPro" id="IPR043760">
    <property type="entry name" value="PycTM_dom"/>
</dbReference>
<feature type="domain" description="Pycsar effector protein" evidence="9">
    <location>
        <begin position="15"/>
        <end position="159"/>
    </location>
</feature>
<comment type="subcellular location">
    <subcellularLocation>
        <location evidence="1">Cell membrane</location>
    </subcellularLocation>
</comment>
<evidence type="ECO:0000256" key="3">
    <source>
        <dbReference type="ARBA" id="ARBA00022692"/>
    </source>
</evidence>
<keyword evidence="6" id="KW-0051">Antiviral defense</keyword>
<dbReference type="KEGG" id="sseo:D0Z67_24505"/>
<accession>A0A4P6TZF3</accession>
<keyword evidence="2" id="KW-1003">Cell membrane</keyword>
<dbReference type="RefSeq" id="WP_031183574.1">
    <property type="nucleotide sequence ID" value="NZ_CP032229.1"/>
</dbReference>
<reference evidence="10 11" key="1">
    <citation type="submission" date="2018-08" db="EMBL/GenBank/DDBJ databases">
        <title>The complete genome sequence of Streptomyces seoulensis, a pioneer strain for nickel superoxide dismutase discovery.</title>
        <authorList>
            <person name="Shin J."/>
            <person name="Lee J.-S."/>
            <person name="Lee E.-J."/>
            <person name="Youn H.-D."/>
        </authorList>
    </citation>
    <scope>NUCLEOTIDE SEQUENCE [LARGE SCALE GENOMIC DNA]</scope>
    <source>
        <strain evidence="10 11">KCTC 9819</strain>
    </source>
</reference>
<evidence type="ECO:0000256" key="8">
    <source>
        <dbReference type="SAM" id="Phobius"/>
    </source>
</evidence>
<evidence type="ECO:0000256" key="5">
    <source>
        <dbReference type="ARBA" id="ARBA00022989"/>
    </source>
</evidence>
<keyword evidence="3 8" id="KW-0812">Transmembrane</keyword>